<evidence type="ECO:0000256" key="6">
    <source>
        <dbReference type="ARBA" id="ARBA00023053"/>
    </source>
</evidence>
<feature type="transmembrane region" description="Helical" evidence="10">
    <location>
        <begin position="84"/>
        <end position="104"/>
    </location>
</feature>
<feature type="transmembrane region" description="Helical" evidence="10">
    <location>
        <begin position="172"/>
        <end position="194"/>
    </location>
</feature>
<dbReference type="Proteomes" id="UP000231195">
    <property type="component" value="Unassembled WGS sequence"/>
</dbReference>
<comment type="subcellular location">
    <subcellularLocation>
        <location evidence="1">Membrane</location>
        <topology evidence="1">Multi-pass membrane protein</topology>
    </subcellularLocation>
</comment>
<feature type="transmembrane region" description="Helical" evidence="10">
    <location>
        <begin position="206"/>
        <end position="230"/>
    </location>
</feature>
<dbReference type="Pfam" id="PF00999">
    <property type="entry name" value="Na_H_Exchanger"/>
    <property type="match status" value="1"/>
</dbReference>
<organism evidence="12 13">
    <name type="scientific">candidate division WWE3 bacterium CG_4_9_14_3_um_filter_39_7</name>
    <dbReference type="NCBI Taxonomy" id="1975080"/>
    <lineage>
        <taxon>Bacteria</taxon>
        <taxon>Katanobacteria</taxon>
    </lineage>
</organism>
<dbReference type="AlphaFoldDB" id="A0A2M7X0F5"/>
<evidence type="ECO:0000256" key="4">
    <source>
        <dbReference type="ARBA" id="ARBA00022692"/>
    </source>
</evidence>
<evidence type="ECO:0000313" key="13">
    <source>
        <dbReference type="Proteomes" id="UP000231195"/>
    </source>
</evidence>
<evidence type="ECO:0000256" key="5">
    <source>
        <dbReference type="ARBA" id="ARBA00022989"/>
    </source>
</evidence>
<proteinExistence type="predicted"/>
<feature type="transmembrane region" description="Helical" evidence="10">
    <location>
        <begin position="110"/>
        <end position="127"/>
    </location>
</feature>
<evidence type="ECO:0000259" key="11">
    <source>
        <dbReference type="Pfam" id="PF00999"/>
    </source>
</evidence>
<reference evidence="13" key="1">
    <citation type="submission" date="2017-09" db="EMBL/GenBank/DDBJ databases">
        <title>Depth-based differentiation of microbial function through sediment-hosted aquifers and enrichment of novel symbionts in the deep terrestrial subsurface.</title>
        <authorList>
            <person name="Probst A.J."/>
            <person name="Ladd B."/>
            <person name="Jarett J.K."/>
            <person name="Geller-Mcgrath D.E."/>
            <person name="Sieber C.M.K."/>
            <person name="Emerson J.B."/>
            <person name="Anantharaman K."/>
            <person name="Thomas B.C."/>
            <person name="Malmstrom R."/>
            <person name="Stieglmeier M."/>
            <person name="Klingl A."/>
            <person name="Woyke T."/>
            <person name="Ryan C.M."/>
            <person name="Banfield J.F."/>
        </authorList>
    </citation>
    <scope>NUCLEOTIDE SEQUENCE [LARGE SCALE GENOMIC DNA]</scope>
</reference>
<sequence>MCIYCVVCICRVKFFFVKLKKIITGTFLIVLVQAVLPVASLASDSGHGESSSVNVLLFIAIVLLFAKVGGGFEKLGIPAVLGELFAGIFLSLLGFLGLSIVSDIRSSELMHFFAELGAIILLFQVGLESNIAQMKSVGFRALMIALIGVFLPFVVGTFVMGPLLFPEDSSSAHLFIGASIVATSVGITASVFKAEHVLSSRPAQTVIGAAVIDDVLGLILLAIITALVTTGSISTVSILFLVLKAVTFLVVAIIAGSILAEPISRIFSYIHTGTGMKFGIVFVIALLYSYLASLFGLEPIIGAFAAGLVLDGVYFRFYEGPEISEHLSLLQGRNDEEKGHIEKLKLNVKEKHVESMMESVSLLFVPMFFAMTGLQIQIESLLNPQVYVLAIVITIIAIVTKIIAGFASEGGFNEHMLIGASMVPRGEVGLIFLSIGKSFNVISSELFSVLLIVIILTTFIAPFIIRKYVKLVCL</sequence>
<evidence type="ECO:0000256" key="1">
    <source>
        <dbReference type="ARBA" id="ARBA00004141"/>
    </source>
</evidence>
<dbReference type="PANTHER" id="PTHR43562:SF3">
    <property type="entry name" value="SODIUM ION_PROTON EXCHANGER (EUROFUNG)"/>
    <property type="match status" value="1"/>
</dbReference>
<evidence type="ECO:0000256" key="3">
    <source>
        <dbReference type="ARBA" id="ARBA00022449"/>
    </source>
</evidence>
<dbReference type="GO" id="GO:1902600">
    <property type="term" value="P:proton transmembrane transport"/>
    <property type="evidence" value="ECO:0007669"/>
    <property type="project" value="InterPro"/>
</dbReference>
<feature type="domain" description="Cation/H+ exchanger transmembrane" evidence="11">
    <location>
        <begin position="62"/>
        <end position="469"/>
    </location>
</feature>
<feature type="transmembrane region" description="Helical" evidence="10">
    <location>
        <begin position="359"/>
        <end position="378"/>
    </location>
</feature>
<feature type="transmembrane region" description="Helical" evidence="10">
    <location>
        <begin position="139"/>
        <end position="160"/>
    </location>
</feature>
<protein>
    <submittedName>
        <fullName evidence="12">Cation:proton antiporter</fullName>
    </submittedName>
</protein>
<keyword evidence="5 10" id="KW-1133">Transmembrane helix</keyword>
<keyword evidence="3" id="KW-0050">Antiport</keyword>
<dbReference type="InterPro" id="IPR038770">
    <property type="entry name" value="Na+/solute_symporter_sf"/>
</dbReference>
<dbReference type="PANTHER" id="PTHR43562">
    <property type="entry name" value="NAPA-TYPE SODIUM/HYDROGEN ANTIPORTER"/>
    <property type="match status" value="1"/>
</dbReference>
<feature type="transmembrane region" description="Helical" evidence="10">
    <location>
        <begin position="447"/>
        <end position="465"/>
    </location>
</feature>
<feature type="transmembrane region" description="Helical" evidence="10">
    <location>
        <begin position="22"/>
        <end position="43"/>
    </location>
</feature>
<dbReference type="GO" id="GO:0016020">
    <property type="term" value="C:membrane"/>
    <property type="evidence" value="ECO:0007669"/>
    <property type="project" value="UniProtKB-SubCell"/>
</dbReference>
<dbReference type="Gene3D" id="1.20.1530.20">
    <property type="match status" value="2"/>
</dbReference>
<feature type="transmembrane region" description="Helical" evidence="10">
    <location>
        <begin position="236"/>
        <end position="259"/>
    </location>
</feature>
<keyword evidence="7" id="KW-0406">Ion transport</keyword>
<keyword evidence="2" id="KW-0813">Transport</keyword>
<dbReference type="GO" id="GO:0015297">
    <property type="term" value="F:antiporter activity"/>
    <property type="evidence" value="ECO:0007669"/>
    <property type="project" value="UniProtKB-KW"/>
</dbReference>
<evidence type="ECO:0000313" key="12">
    <source>
        <dbReference type="EMBL" id="PJA39279.1"/>
    </source>
</evidence>
<keyword evidence="8 10" id="KW-0472">Membrane</keyword>
<evidence type="ECO:0000256" key="10">
    <source>
        <dbReference type="SAM" id="Phobius"/>
    </source>
</evidence>
<dbReference type="InterPro" id="IPR006153">
    <property type="entry name" value="Cation/H_exchanger_TM"/>
</dbReference>
<evidence type="ECO:0000256" key="7">
    <source>
        <dbReference type="ARBA" id="ARBA00023065"/>
    </source>
</evidence>
<keyword evidence="4 10" id="KW-0812">Transmembrane</keyword>
<feature type="transmembrane region" description="Helical" evidence="10">
    <location>
        <begin position="384"/>
        <end position="404"/>
    </location>
</feature>
<dbReference type="EMBL" id="PFWZ01000186">
    <property type="protein sequence ID" value="PJA39279.1"/>
    <property type="molecule type" value="Genomic_DNA"/>
</dbReference>
<evidence type="ECO:0000256" key="8">
    <source>
        <dbReference type="ARBA" id="ARBA00023136"/>
    </source>
</evidence>
<comment type="caution">
    <text evidence="12">The sequence shown here is derived from an EMBL/GenBank/DDBJ whole genome shotgun (WGS) entry which is preliminary data.</text>
</comment>
<keyword evidence="6" id="KW-0915">Sodium</keyword>
<dbReference type="GO" id="GO:0006814">
    <property type="term" value="P:sodium ion transport"/>
    <property type="evidence" value="ECO:0007669"/>
    <property type="project" value="UniProtKB-KW"/>
</dbReference>
<evidence type="ECO:0000256" key="2">
    <source>
        <dbReference type="ARBA" id="ARBA00022448"/>
    </source>
</evidence>
<gene>
    <name evidence="12" type="ORF">CO179_05580</name>
</gene>
<name>A0A2M7X0F5_UNCKA</name>
<evidence type="ECO:0000256" key="9">
    <source>
        <dbReference type="ARBA" id="ARBA00023201"/>
    </source>
</evidence>
<keyword evidence="9" id="KW-0739">Sodium transport</keyword>
<accession>A0A2M7X0F5</accession>
<feature type="transmembrane region" description="Helical" evidence="10">
    <location>
        <begin position="55"/>
        <end position="72"/>
    </location>
</feature>